<keyword evidence="2" id="KW-0539">Nucleus</keyword>
<dbReference type="InterPro" id="IPR001138">
    <property type="entry name" value="Zn2Cys6_DnaBD"/>
</dbReference>
<evidence type="ECO:0000256" key="3">
    <source>
        <dbReference type="SAM" id="MobiDB-lite"/>
    </source>
</evidence>
<dbReference type="InParanoid" id="A0A0D2A504"/>
<evidence type="ECO:0000313" key="6">
    <source>
        <dbReference type="Proteomes" id="UP000053259"/>
    </source>
</evidence>
<reference evidence="5 6" key="1">
    <citation type="submission" date="2015-01" db="EMBL/GenBank/DDBJ databases">
        <title>The Genome Sequence of Ochroconis gallopava CBS43764.</title>
        <authorList>
            <consortium name="The Broad Institute Genomics Platform"/>
            <person name="Cuomo C."/>
            <person name="de Hoog S."/>
            <person name="Gorbushina A."/>
            <person name="Stielow B."/>
            <person name="Teixiera M."/>
            <person name="Abouelleil A."/>
            <person name="Chapman S.B."/>
            <person name="Priest M."/>
            <person name="Young S.K."/>
            <person name="Wortman J."/>
            <person name="Nusbaum C."/>
            <person name="Birren B."/>
        </authorList>
    </citation>
    <scope>NUCLEOTIDE SEQUENCE [LARGE SCALE GENOMIC DNA]</scope>
    <source>
        <strain evidence="5 6">CBS 43764</strain>
    </source>
</reference>
<comment type="subcellular location">
    <subcellularLocation>
        <location evidence="1">Nucleus</location>
    </subcellularLocation>
</comment>
<dbReference type="PROSITE" id="PS50048">
    <property type="entry name" value="ZN2_CY6_FUNGAL_2"/>
    <property type="match status" value="1"/>
</dbReference>
<dbReference type="GO" id="GO:0005634">
    <property type="term" value="C:nucleus"/>
    <property type="evidence" value="ECO:0007669"/>
    <property type="project" value="UniProtKB-SubCell"/>
</dbReference>
<sequence>MIISQHGVNQMIADPVLIATESSPTSKPRRVRTGCLTCRERHLKCDEAQPVCQNCRKSNRQCKRGVRLNFIDTQVRTPPRMAPVRDWNVQFHDESREIASEYKGGLAKYGLPEEGEQLSYRVENGMLFDFSGPTSHSGQPPPLPAIHGIVQDPYAEEQMALAQERQQRETSHHYNHSHSDSAYSGSNVASMTAPSYAQVEHPVSAESRDYIRDPKELYCMQAFVEEVALWMDCLDAHKHFSEELPHRALANNMLYNSFLACGARHLALVHPQEQWDENATQFYNTATSYLLQNLQNDKRDTFMCATTATILNVYEVMSERYIQRMNHIKGARALIKECGWNAKSAGVGAACFWINVMMEVLDCMTKNVPVAWDPADWGVDMDFASNTTAPQSDEVWTQRILYIMSKIVNFRARSSAEGDLPLERQTRMGEWQHLKSQLDTWNRLAPRTMHPMGCVDAFKTTIGSVYPEVWLIKRTAIMARLLYHTGLVLLSRLNPMDPRNKSAEMRDMEQENAMMICGIVTHTKDRGVACVSIRSMAIASENFTDAQQQNEVLAVIKSIAESSGWNLGAVLPGLLKQWGWTAPPDSPSSVTRPPQQQQAPAPPPLPTLPQMPQHPQPSVAGPSAAPIRVQSFPQIGVHAHQQPAPSHQQQSMTPPSQGHGALQQQSPSQARNPLPVTDFNLSQQSYQPHYVAQNPNMGSASMSRHGSSGYF</sequence>
<dbReference type="RefSeq" id="XP_016211722.1">
    <property type="nucleotide sequence ID" value="XM_016360383.1"/>
</dbReference>
<feature type="domain" description="Zn(2)-C6 fungal-type" evidence="4">
    <location>
        <begin position="34"/>
        <end position="64"/>
    </location>
</feature>
<dbReference type="HOGENOM" id="CLU_008719_3_1_1"/>
<dbReference type="SMART" id="SM00066">
    <property type="entry name" value="GAL4"/>
    <property type="match status" value="1"/>
</dbReference>
<dbReference type="GO" id="GO:0045944">
    <property type="term" value="P:positive regulation of transcription by RNA polymerase II"/>
    <property type="evidence" value="ECO:0007669"/>
    <property type="project" value="TreeGrafter"/>
</dbReference>
<dbReference type="STRING" id="253628.A0A0D2A504"/>
<accession>A0A0D2A504</accession>
<dbReference type="CDD" id="cd00067">
    <property type="entry name" value="GAL4"/>
    <property type="match status" value="1"/>
</dbReference>
<evidence type="ECO:0000313" key="5">
    <source>
        <dbReference type="EMBL" id="KIW01853.1"/>
    </source>
</evidence>
<feature type="region of interest" description="Disordered" evidence="3">
    <location>
        <begin position="638"/>
        <end position="676"/>
    </location>
</feature>
<dbReference type="PANTHER" id="PTHR37534">
    <property type="entry name" value="TRANSCRIPTIONAL ACTIVATOR PROTEIN UGA3"/>
    <property type="match status" value="1"/>
</dbReference>
<feature type="region of interest" description="Disordered" evidence="3">
    <location>
        <begin position="691"/>
        <end position="711"/>
    </location>
</feature>
<name>A0A0D2A504_9PEZI</name>
<feature type="region of interest" description="Disordered" evidence="3">
    <location>
        <begin position="582"/>
        <end position="624"/>
    </location>
</feature>
<organism evidence="5 6">
    <name type="scientific">Verruconis gallopava</name>
    <dbReference type="NCBI Taxonomy" id="253628"/>
    <lineage>
        <taxon>Eukaryota</taxon>
        <taxon>Fungi</taxon>
        <taxon>Dikarya</taxon>
        <taxon>Ascomycota</taxon>
        <taxon>Pezizomycotina</taxon>
        <taxon>Dothideomycetes</taxon>
        <taxon>Pleosporomycetidae</taxon>
        <taxon>Venturiales</taxon>
        <taxon>Sympoventuriaceae</taxon>
        <taxon>Verruconis</taxon>
    </lineage>
</organism>
<gene>
    <name evidence="5" type="ORF">PV09_06702</name>
</gene>
<dbReference type="VEuPathDB" id="FungiDB:PV09_06702"/>
<evidence type="ECO:0000256" key="1">
    <source>
        <dbReference type="ARBA" id="ARBA00004123"/>
    </source>
</evidence>
<dbReference type="PROSITE" id="PS00463">
    <property type="entry name" value="ZN2_CY6_FUNGAL_1"/>
    <property type="match status" value="1"/>
</dbReference>
<dbReference type="Gene3D" id="4.10.240.10">
    <property type="entry name" value="Zn(2)-C6 fungal-type DNA-binding domain"/>
    <property type="match status" value="1"/>
</dbReference>
<dbReference type="GO" id="GO:0000976">
    <property type="term" value="F:transcription cis-regulatory region binding"/>
    <property type="evidence" value="ECO:0007669"/>
    <property type="project" value="TreeGrafter"/>
</dbReference>
<dbReference type="AlphaFoldDB" id="A0A0D2A504"/>
<feature type="compositionally biased region" description="Polar residues" evidence="3">
    <location>
        <begin position="652"/>
        <end position="671"/>
    </location>
</feature>
<dbReference type="Pfam" id="PF00172">
    <property type="entry name" value="Zn_clus"/>
    <property type="match status" value="1"/>
</dbReference>
<feature type="region of interest" description="Disordered" evidence="3">
    <location>
        <begin position="160"/>
        <end position="186"/>
    </location>
</feature>
<dbReference type="Pfam" id="PF11951">
    <property type="entry name" value="Fungal_trans_2"/>
    <property type="match status" value="1"/>
</dbReference>
<dbReference type="SUPFAM" id="SSF57701">
    <property type="entry name" value="Zn2/Cys6 DNA-binding domain"/>
    <property type="match status" value="1"/>
</dbReference>
<evidence type="ECO:0000259" key="4">
    <source>
        <dbReference type="PROSITE" id="PS50048"/>
    </source>
</evidence>
<dbReference type="PANTHER" id="PTHR37534:SF40">
    <property type="entry name" value="ZN(2)-C6 FUNGAL-TYPE DOMAIN-CONTAINING PROTEIN"/>
    <property type="match status" value="1"/>
</dbReference>
<protein>
    <recommendedName>
        <fullName evidence="4">Zn(2)-C6 fungal-type domain-containing protein</fullName>
    </recommendedName>
</protein>
<dbReference type="GeneID" id="27314675"/>
<dbReference type="EMBL" id="KN847552">
    <property type="protein sequence ID" value="KIW01853.1"/>
    <property type="molecule type" value="Genomic_DNA"/>
</dbReference>
<feature type="compositionally biased region" description="Low complexity" evidence="3">
    <location>
        <begin position="638"/>
        <end position="651"/>
    </location>
</feature>
<proteinExistence type="predicted"/>
<dbReference type="OrthoDB" id="4078573at2759"/>
<dbReference type="GO" id="GO:0000981">
    <property type="term" value="F:DNA-binding transcription factor activity, RNA polymerase II-specific"/>
    <property type="evidence" value="ECO:0007669"/>
    <property type="project" value="InterPro"/>
</dbReference>
<keyword evidence="6" id="KW-1185">Reference proteome</keyword>
<feature type="compositionally biased region" description="Pro residues" evidence="3">
    <location>
        <begin position="600"/>
        <end position="615"/>
    </location>
</feature>
<dbReference type="InterPro" id="IPR021858">
    <property type="entry name" value="Fun_TF"/>
</dbReference>
<dbReference type="Proteomes" id="UP000053259">
    <property type="component" value="Unassembled WGS sequence"/>
</dbReference>
<dbReference type="GO" id="GO:0008270">
    <property type="term" value="F:zinc ion binding"/>
    <property type="evidence" value="ECO:0007669"/>
    <property type="project" value="InterPro"/>
</dbReference>
<dbReference type="InterPro" id="IPR036864">
    <property type="entry name" value="Zn2-C6_fun-type_DNA-bd_sf"/>
</dbReference>
<evidence type="ECO:0000256" key="2">
    <source>
        <dbReference type="ARBA" id="ARBA00023242"/>
    </source>
</evidence>